<comment type="caution">
    <text evidence="1">The sequence shown here is derived from an EMBL/GenBank/DDBJ whole genome shotgun (WGS) entry which is preliminary data.</text>
</comment>
<dbReference type="InterPro" id="IPR029055">
    <property type="entry name" value="Ntn_hydrolases_N"/>
</dbReference>
<dbReference type="SUPFAM" id="SSF56235">
    <property type="entry name" value="N-terminal nucleophile aminohydrolases (Ntn hydrolases)"/>
    <property type="match status" value="1"/>
</dbReference>
<keyword evidence="2" id="KW-1185">Reference proteome</keyword>
<evidence type="ECO:0000313" key="1">
    <source>
        <dbReference type="EMBL" id="MCL1123502.1"/>
    </source>
</evidence>
<accession>A0ABT0L736</accession>
<dbReference type="Proteomes" id="UP001203423">
    <property type="component" value="Unassembled WGS sequence"/>
</dbReference>
<dbReference type="InterPro" id="IPR043147">
    <property type="entry name" value="Penicillin_amidase_A-knob"/>
</dbReference>
<protein>
    <submittedName>
        <fullName evidence="1">Penicillin acylase family protein</fullName>
    </submittedName>
</protein>
<dbReference type="EMBL" id="JAKIKS010000007">
    <property type="protein sequence ID" value="MCL1123502.1"/>
    <property type="molecule type" value="Genomic_DNA"/>
</dbReference>
<dbReference type="Gene3D" id="1.10.1400.10">
    <property type="match status" value="1"/>
</dbReference>
<gene>
    <name evidence="1" type="ORF">L2764_03145</name>
</gene>
<evidence type="ECO:0000313" key="2">
    <source>
        <dbReference type="Proteomes" id="UP001203423"/>
    </source>
</evidence>
<name>A0ABT0L736_9GAMM</name>
<dbReference type="RefSeq" id="WP_248938789.1">
    <property type="nucleotide sequence ID" value="NZ_JAKIKS010000007.1"/>
</dbReference>
<dbReference type="InterPro" id="IPR002692">
    <property type="entry name" value="S45"/>
</dbReference>
<dbReference type="Pfam" id="PF01804">
    <property type="entry name" value="Penicil_amidase"/>
    <property type="match status" value="1"/>
</dbReference>
<sequence>MIKRYLEPGLWQLIKQRPETWLFKGESWNGVILSAYNDSKAALLEQYSDNNKLADLSCGKVNRLQIQHPFSRIFPVLGPVLDMPSTVGFGDNFMPAVQVAHFGASERFIVQPGREEQAILTLPGGQSAHPLSIFYRSGYEDYIYNANTPLLPQPSEYQLILSPE</sequence>
<organism evidence="1 2">
    <name type="scientific">Shewanella surugensis</name>
    <dbReference type="NCBI Taxonomy" id="212020"/>
    <lineage>
        <taxon>Bacteria</taxon>
        <taxon>Pseudomonadati</taxon>
        <taxon>Pseudomonadota</taxon>
        <taxon>Gammaproteobacteria</taxon>
        <taxon>Alteromonadales</taxon>
        <taxon>Shewanellaceae</taxon>
        <taxon>Shewanella</taxon>
    </lineage>
</organism>
<proteinExistence type="predicted"/>
<reference evidence="1 2" key="1">
    <citation type="submission" date="2022-01" db="EMBL/GenBank/DDBJ databases">
        <title>Whole genome-based taxonomy of the Shewanellaceae.</title>
        <authorList>
            <person name="Martin-Rodriguez A.J."/>
        </authorList>
    </citation>
    <scope>NUCLEOTIDE SEQUENCE [LARGE SCALE GENOMIC DNA]</scope>
    <source>
        <strain evidence="1 2">DSM 17177</strain>
    </source>
</reference>
<dbReference type="Gene3D" id="3.60.20.10">
    <property type="entry name" value="Glutamine Phosphoribosylpyrophosphate, subunit 1, domain 1"/>
    <property type="match status" value="1"/>
</dbReference>